<dbReference type="SUPFAM" id="SSF53041">
    <property type="entry name" value="Resolvase-like"/>
    <property type="match status" value="1"/>
</dbReference>
<dbReference type="CDD" id="cd00338">
    <property type="entry name" value="Ser_Recombinase"/>
    <property type="match status" value="1"/>
</dbReference>
<dbReference type="Proteomes" id="UP001317742">
    <property type="component" value="Chromosome"/>
</dbReference>
<dbReference type="Gene3D" id="3.40.50.1390">
    <property type="entry name" value="Resolvase, N-terminal catalytic domain"/>
    <property type="match status" value="1"/>
</dbReference>
<dbReference type="InterPro" id="IPR006119">
    <property type="entry name" value="Resolv_N"/>
</dbReference>
<evidence type="ECO:0000256" key="4">
    <source>
        <dbReference type="PROSITE-ProRule" id="PRU10137"/>
    </source>
</evidence>
<proteinExistence type="predicted"/>
<feature type="domain" description="Resolvase/invertase-type recombinase catalytic" evidence="5">
    <location>
        <begin position="19"/>
        <end position="155"/>
    </location>
</feature>
<dbReference type="InterPro" id="IPR006118">
    <property type="entry name" value="Recombinase_CS"/>
</dbReference>
<name>A0ABM8B305_9BACT</name>
<evidence type="ECO:0000313" key="7">
    <source>
        <dbReference type="Proteomes" id="UP001317742"/>
    </source>
</evidence>
<keyword evidence="7" id="KW-1185">Reference proteome</keyword>
<protein>
    <submittedName>
        <fullName evidence="6">Resolvase</fullName>
    </submittedName>
</protein>
<gene>
    <name evidence="6" type="ORF">SYK_23910</name>
</gene>
<keyword evidence="2" id="KW-0238">DNA-binding</keyword>
<dbReference type="InterPro" id="IPR036162">
    <property type="entry name" value="Resolvase-like_N_sf"/>
</dbReference>
<feature type="active site" description="O-(5'-phospho-DNA)-serine intermediate" evidence="4">
    <location>
        <position position="27"/>
    </location>
</feature>
<evidence type="ECO:0000256" key="2">
    <source>
        <dbReference type="ARBA" id="ARBA00023125"/>
    </source>
</evidence>
<dbReference type="SMART" id="SM00857">
    <property type="entry name" value="Resolvase"/>
    <property type="match status" value="1"/>
</dbReference>
<evidence type="ECO:0000256" key="1">
    <source>
        <dbReference type="ARBA" id="ARBA00022908"/>
    </source>
</evidence>
<evidence type="ECO:0000256" key="3">
    <source>
        <dbReference type="ARBA" id="ARBA00023172"/>
    </source>
</evidence>
<dbReference type="PROSITE" id="PS00397">
    <property type="entry name" value="RECOMBINASES_1"/>
    <property type="match status" value="1"/>
</dbReference>
<accession>A0ABM8B305</accession>
<dbReference type="InterPro" id="IPR050639">
    <property type="entry name" value="SSR_resolvase"/>
</dbReference>
<evidence type="ECO:0000313" key="6">
    <source>
        <dbReference type="EMBL" id="BDQ38031.1"/>
    </source>
</evidence>
<sequence>MDVSEFDKSTRRTAVMRNTFVSYLRVSTQKQAQSGLGIEAQRETVGGFLNGGYGELLDEFVEIESSKKNDRPELAKAMERCKLTGATLVIAKLDRLSRDAHFLLGLQKSEVEFVCADMPEANQLTIGIMAVMAQHERKMISERTKAALKAAKARGVKLGCPNGAKHLRKYGNDLGVAAIKANANDRAEKLRGTLKEILEDGTTSFAGIAKEMNAKRIKTARGGRWYAASVKRLAERLDRAT</sequence>
<evidence type="ECO:0000259" key="5">
    <source>
        <dbReference type="PROSITE" id="PS51736"/>
    </source>
</evidence>
<keyword evidence="1" id="KW-0229">DNA integration</keyword>
<dbReference type="Pfam" id="PF00239">
    <property type="entry name" value="Resolvase"/>
    <property type="match status" value="1"/>
</dbReference>
<keyword evidence="3" id="KW-0233">DNA recombination</keyword>
<reference evidence="6 7" key="1">
    <citation type="submission" date="2022-08" db="EMBL/GenBank/DDBJ databases">
        <title>Genome Sequence of the sulphate-reducing bacterium, Pseudodesulfovibrio sp. SYK.</title>
        <authorList>
            <person name="Kondo R."/>
            <person name="Kataoka T."/>
        </authorList>
    </citation>
    <scope>NUCLEOTIDE SEQUENCE [LARGE SCALE GENOMIC DNA]</scope>
    <source>
        <strain evidence="6 7">SYK</strain>
    </source>
</reference>
<organism evidence="6 7">
    <name type="scientific">Pseudodesulfovibrio nedwellii</name>
    <dbReference type="NCBI Taxonomy" id="2973072"/>
    <lineage>
        <taxon>Bacteria</taxon>
        <taxon>Pseudomonadati</taxon>
        <taxon>Thermodesulfobacteriota</taxon>
        <taxon>Desulfovibrionia</taxon>
        <taxon>Desulfovibrionales</taxon>
        <taxon>Desulfovibrionaceae</taxon>
    </lineage>
</organism>
<dbReference type="PANTHER" id="PTHR30461">
    <property type="entry name" value="DNA-INVERTASE FROM LAMBDOID PROPHAGE"/>
    <property type="match status" value="1"/>
</dbReference>
<dbReference type="PROSITE" id="PS51736">
    <property type="entry name" value="RECOMBINASES_3"/>
    <property type="match status" value="1"/>
</dbReference>
<dbReference type="EMBL" id="AP026709">
    <property type="protein sequence ID" value="BDQ38031.1"/>
    <property type="molecule type" value="Genomic_DNA"/>
</dbReference>
<dbReference type="PANTHER" id="PTHR30461:SF2">
    <property type="entry name" value="SERINE RECOMBINASE PINE-RELATED"/>
    <property type="match status" value="1"/>
</dbReference>